<dbReference type="InterPro" id="IPR025158">
    <property type="entry name" value="Mg_chelat-rel_C"/>
</dbReference>
<dbReference type="Gene3D" id="3.30.230.10">
    <property type="match status" value="1"/>
</dbReference>
<dbReference type="AlphaFoldDB" id="A0A9D1GN00"/>
<keyword evidence="2" id="KW-0547">Nucleotide-binding</keyword>
<dbReference type="SUPFAM" id="SSF52540">
    <property type="entry name" value="P-loop containing nucleoside triphosphate hydrolases"/>
    <property type="match status" value="1"/>
</dbReference>
<dbReference type="SUPFAM" id="SSF54211">
    <property type="entry name" value="Ribosomal protein S5 domain 2-like"/>
    <property type="match status" value="1"/>
</dbReference>
<dbReference type="Pfam" id="PF13541">
    <property type="entry name" value="ChlI"/>
    <property type="match status" value="1"/>
</dbReference>
<comment type="similarity">
    <text evidence="1">Belongs to the Mg-chelatase subunits D/I family. ComM subfamily.</text>
</comment>
<evidence type="ECO:0000259" key="4">
    <source>
        <dbReference type="SMART" id="SM00382"/>
    </source>
</evidence>
<dbReference type="Proteomes" id="UP000886881">
    <property type="component" value="Unassembled WGS sequence"/>
</dbReference>
<dbReference type="InterPro" id="IPR004482">
    <property type="entry name" value="Mg_chelat-rel"/>
</dbReference>
<dbReference type="GO" id="GO:0005524">
    <property type="term" value="F:ATP binding"/>
    <property type="evidence" value="ECO:0007669"/>
    <property type="project" value="UniProtKB-KW"/>
</dbReference>
<reference evidence="5" key="2">
    <citation type="journal article" date="2021" name="PeerJ">
        <title>Extensive microbial diversity within the chicken gut microbiome revealed by metagenomics and culture.</title>
        <authorList>
            <person name="Gilroy R."/>
            <person name="Ravi A."/>
            <person name="Getino M."/>
            <person name="Pursley I."/>
            <person name="Horton D.L."/>
            <person name="Alikhan N.F."/>
            <person name="Baker D."/>
            <person name="Gharbi K."/>
            <person name="Hall N."/>
            <person name="Watson M."/>
            <person name="Adriaenssens E.M."/>
            <person name="Foster-Nyarko E."/>
            <person name="Jarju S."/>
            <person name="Secka A."/>
            <person name="Antonio M."/>
            <person name="Oren A."/>
            <person name="Chaudhuri R.R."/>
            <person name="La Ragione R."/>
            <person name="Hildebrand F."/>
            <person name="Pallen M.J."/>
        </authorList>
    </citation>
    <scope>NUCLEOTIDE SEQUENCE</scope>
    <source>
        <strain evidence="5">ChiHecec2B26-709</strain>
    </source>
</reference>
<comment type="caution">
    <text evidence="5">The sequence shown here is derived from an EMBL/GenBank/DDBJ whole genome shotgun (WGS) entry which is preliminary data.</text>
</comment>
<reference evidence="5" key="1">
    <citation type="submission" date="2020-10" db="EMBL/GenBank/DDBJ databases">
        <authorList>
            <person name="Gilroy R."/>
        </authorList>
    </citation>
    <scope>NUCLEOTIDE SEQUENCE</scope>
    <source>
        <strain evidence="5">ChiHecec2B26-709</strain>
    </source>
</reference>
<dbReference type="Pfam" id="PF01078">
    <property type="entry name" value="Mg_chelatase"/>
    <property type="match status" value="1"/>
</dbReference>
<dbReference type="InterPro" id="IPR001208">
    <property type="entry name" value="MCM_dom"/>
</dbReference>
<evidence type="ECO:0000313" key="6">
    <source>
        <dbReference type="Proteomes" id="UP000886881"/>
    </source>
</evidence>
<dbReference type="InterPro" id="IPR000523">
    <property type="entry name" value="Mg_chelatse_chII-like_cat_dom"/>
</dbReference>
<dbReference type="InterPro" id="IPR014721">
    <property type="entry name" value="Ribsml_uS5_D2-typ_fold_subgr"/>
</dbReference>
<accession>A0A9D1GN00</accession>
<evidence type="ECO:0000313" key="5">
    <source>
        <dbReference type="EMBL" id="HIT47178.1"/>
    </source>
</evidence>
<protein>
    <submittedName>
        <fullName evidence="5">YifB family Mg chelatase-like AAA ATPase</fullName>
    </submittedName>
</protein>
<proteinExistence type="inferred from homology"/>
<dbReference type="PANTHER" id="PTHR32039:SF7">
    <property type="entry name" value="COMPETENCE PROTEIN COMM"/>
    <property type="match status" value="1"/>
</dbReference>
<name>A0A9D1GN00_9BACT</name>
<dbReference type="Pfam" id="PF13335">
    <property type="entry name" value="Mg_chelatase_C"/>
    <property type="match status" value="1"/>
</dbReference>
<feature type="domain" description="AAA+ ATPase" evidence="4">
    <location>
        <begin position="214"/>
        <end position="387"/>
    </location>
</feature>
<dbReference type="GO" id="GO:0003677">
    <property type="term" value="F:DNA binding"/>
    <property type="evidence" value="ECO:0007669"/>
    <property type="project" value="InterPro"/>
</dbReference>
<evidence type="ECO:0000256" key="2">
    <source>
        <dbReference type="ARBA" id="ARBA00022741"/>
    </source>
</evidence>
<dbReference type="PRINTS" id="PR01657">
    <property type="entry name" value="MCMFAMILY"/>
</dbReference>
<gene>
    <name evidence="5" type="ORF">IAC35_04900</name>
</gene>
<dbReference type="EMBL" id="DVLC01000094">
    <property type="protein sequence ID" value="HIT47178.1"/>
    <property type="molecule type" value="Genomic_DNA"/>
</dbReference>
<keyword evidence="3" id="KW-0067">ATP-binding</keyword>
<evidence type="ECO:0000256" key="3">
    <source>
        <dbReference type="ARBA" id="ARBA00022840"/>
    </source>
</evidence>
<evidence type="ECO:0000256" key="1">
    <source>
        <dbReference type="ARBA" id="ARBA00006354"/>
    </source>
</evidence>
<sequence length="509" mass="54344">MLTRIKGAKCIGIDAVEVTVEVDIDSGVGIHLVGLADIAVKESLLRTTTALTSSGYRIPGRKIVINLAPADMKKNGSGFDLPIAVGIIAASGQEELPDAGSYLIMGELGLDGSVRYIPGALVYAEFAARSGLSGIILPVSAAPEAAEIEGVRVFGVKSLDDAVRILRGAEDCRELEIRKPDGSRRKCRPAPEVDFADIIGQESAKRGMEIAAAGGHNIIMIGPPGSGKTSLAKALVGILPPMSREEAMETGKIHSVAGRGGGGLEWARPFRAPHYSASLAAIIGGGSGSSIIPGEVSLASNGVLFLDEFGQIPHTVTEALRGPMEDRKVVISRMRSKIEFPATFMLVAASNPCPCGYYGEGDRCSCSPYQRAAYLSRLSGPIMDRMDLQVRVRPVPSDEMLRRKHGERSAAVAARVLAAREIQRDRFKGEHISSNAGMTTAAVRRFCPLDDGCQRLLGSLMERQQLSMRAYFRIIKVARTIADLAGGKDIGQEHILEAASFRLLDRMNL</sequence>
<organism evidence="5 6">
    <name type="scientific">Candidatus Cryptobacteroides merdipullorum</name>
    <dbReference type="NCBI Taxonomy" id="2840771"/>
    <lineage>
        <taxon>Bacteria</taxon>
        <taxon>Pseudomonadati</taxon>
        <taxon>Bacteroidota</taxon>
        <taxon>Bacteroidia</taxon>
        <taxon>Bacteroidales</taxon>
        <taxon>Candidatus Cryptobacteroides</taxon>
    </lineage>
</organism>
<dbReference type="InterPro" id="IPR020568">
    <property type="entry name" value="Ribosomal_Su5_D2-typ_SF"/>
</dbReference>
<dbReference type="Gene3D" id="3.40.50.300">
    <property type="entry name" value="P-loop containing nucleotide triphosphate hydrolases"/>
    <property type="match status" value="1"/>
</dbReference>
<dbReference type="NCBIfam" id="TIGR00368">
    <property type="entry name" value="YifB family Mg chelatase-like AAA ATPase"/>
    <property type="match status" value="1"/>
</dbReference>
<dbReference type="SMART" id="SM00382">
    <property type="entry name" value="AAA"/>
    <property type="match status" value="1"/>
</dbReference>
<dbReference type="InterPro" id="IPR003593">
    <property type="entry name" value="AAA+_ATPase"/>
</dbReference>
<dbReference type="PANTHER" id="PTHR32039">
    <property type="entry name" value="MAGNESIUM-CHELATASE SUBUNIT CHLI"/>
    <property type="match status" value="1"/>
</dbReference>
<dbReference type="InterPro" id="IPR045006">
    <property type="entry name" value="CHLI-like"/>
</dbReference>
<dbReference type="InterPro" id="IPR027417">
    <property type="entry name" value="P-loop_NTPase"/>
</dbReference>